<dbReference type="Pfam" id="PF00392">
    <property type="entry name" value="GntR"/>
    <property type="match status" value="1"/>
</dbReference>
<reference evidence="5 6" key="1">
    <citation type="submission" date="2014-10" db="EMBL/GenBank/DDBJ databases">
        <title>Draft genome sequence of Actinoplanes utahensis NRRL 12052.</title>
        <authorList>
            <person name="Velasco-Bucheli B."/>
            <person name="del Cerro C."/>
            <person name="Hormigo D."/>
            <person name="Garcia J.L."/>
            <person name="Acebal C."/>
            <person name="Arroyo M."/>
            <person name="de la Mata I."/>
        </authorList>
    </citation>
    <scope>NUCLEOTIDE SEQUENCE [LARGE SCALE GENOMIC DNA]</scope>
    <source>
        <strain evidence="5 6">NRRL 12052</strain>
    </source>
</reference>
<dbReference type="SUPFAM" id="SSF64288">
    <property type="entry name" value="Chorismate lyase-like"/>
    <property type="match status" value="1"/>
</dbReference>
<dbReference type="RefSeq" id="WP_043530325.1">
    <property type="nucleotide sequence ID" value="NZ_BAABKU010000006.1"/>
</dbReference>
<dbReference type="InterPro" id="IPR036388">
    <property type="entry name" value="WH-like_DNA-bd_sf"/>
</dbReference>
<dbReference type="GO" id="GO:0003677">
    <property type="term" value="F:DNA binding"/>
    <property type="evidence" value="ECO:0007669"/>
    <property type="project" value="UniProtKB-KW"/>
</dbReference>
<dbReference type="PANTHER" id="PTHR44846:SF17">
    <property type="entry name" value="GNTR-FAMILY TRANSCRIPTIONAL REGULATOR"/>
    <property type="match status" value="1"/>
</dbReference>
<dbReference type="GO" id="GO:0003700">
    <property type="term" value="F:DNA-binding transcription factor activity"/>
    <property type="evidence" value="ECO:0007669"/>
    <property type="project" value="InterPro"/>
</dbReference>
<evidence type="ECO:0000259" key="4">
    <source>
        <dbReference type="PROSITE" id="PS50949"/>
    </source>
</evidence>
<dbReference type="AlphaFoldDB" id="A0A0A6UDI9"/>
<protein>
    <submittedName>
        <fullName evidence="5">GntR family transcriptional regulator</fullName>
    </submittedName>
</protein>
<dbReference type="InterPro" id="IPR036390">
    <property type="entry name" value="WH_DNA-bd_sf"/>
</dbReference>
<sequence>MAINVPPPKYAVVVNAVQQRIEDGTYAPGAVIPSETQLMAEFDTSRPTIVRALGILQQDGWIESQQGKGRYVKGRPTPTAQQTADRALELLDQGEDAEVTLLRVGAIMAPNRAAAALDLEADTPVILRRRLVNAEVGPVELSATYVPVELSAGTALSQKTPLTDGVLRHLADRKGIVFDHATERISARLPTTEEAELLKITERDAVLTLLVTIFDRAGRPQFAVDAVIPAKRHEIEGSFPLP</sequence>
<gene>
    <name evidence="5" type="ORF">MB27_30670</name>
</gene>
<dbReference type="Proteomes" id="UP000054537">
    <property type="component" value="Unassembled WGS sequence"/>
</dbReference>
<dbReference type="PRINTS" id="PR00035">
    <property type="entry name" value="HTHGNTR"/>
</dbReference>
<dbReference type="EMBL" id="JRTT01000055">
    <property type="protein sequence ID" value="KHD74115.1"/>
    <property type="molecule type" value="Genomic_DNA"/>
</dbReference>
<keyword evidence="1" id="KW-0805">Transcription regulation</keyword>
<dbReference type="SUPFAM" id="SSF46785">
    <property type="entry name" value="Winged helix' DNA-binding domain"/>
    <property type="match status" value="1"/>
</dbReference>
<accession>A0A0A6UDI9</accession>
<evidence type="ECO:0000313" key="5">
    <source>
        <dbReference type="EMBL" id="KHD74115.1"/>
    </source>
</evidence>
<dbReference type="PANTHER" id="PTHR44846">
    <property type="entry name" value="MANNOSYL-D-GLYCERATE TRANSPORT/METABOLISM SYSTEM REPRESSOR MNGR-RELATED"/>
    <property type="match status" value="1"/>
</dbReference>
<dbReference type="InterPro" id="IPR000524">
    <property type="entry name" value="Tscrpt_reg_HTH_GntR"/>
</dbReference>
<comment type="caution">
    <text evidence="5">The sequence shown here is derived from an EMBL/GenBank/DDBJ whole genome shotgun (WGS) entry which is preliminary data.</text>
</comment>
<keyword evidence="3" id="KW-0804">Transcription</keyword>
<name>A0A0A6UDI9_ACTUT</name>
<keyword evidence="6" id="KW-1185">Reference proteome</keyword>
<dbReference type="InterPro" id="IPR050679">
    <property type="entry name" value="Bact_HTH_transcr_reg"/>
</dbReference>
<dbReference type="PROSITE" id="PS50949">
    <property type="entry name" value="HTH_GNTR"/>
    <property type="match status" value="1"/>
</dbReference>
<evidence type="ECO:0000256" key="3">
    <source>
        <dbReference type="ARBA" id="ARBA00023163"/>
    </source>
</evidence>
<dbReference type="eggNOG" id="COG2188">
    <property type="taxonomic scope" value="Bacteria"/>
</dbReference>
<dbReference type="Pfam" id="PF07702">
    <property type="entry name" value="UTRA"/>
    <property type="match status" value="1"/>
</dbReference>
<evidence type="ECO:0000313" key="6">
    <source>
        <dbReference type="Proteomes" id="UP000054537"/>
    </source>
</evidence>
<dbReference type="Gene3D" id="1.10.10.10">
    <property type="entry name" value="Winged helix-like DNA-binding domain superfamily/Winged helix DNA-binding domain"/>
    <property type="match status" value="1"/>
</dbReference>
<keyword evidence="2" id="KW-0238">DNA-binding</keyword>
<organism evidence="5 6">
    <name type="scientific">Actinoplanes utahensis</name>
    <dbReference type="NCBI Taxonomy" id="1869"/>
    <lineage>
        <taxon>Bacteria</taxon>
        <taxon>Bacillati</taxon>
        <taxon>Actinomycetota</taxon>
        <taxon>Actinomycetes</taxon>
        <taxon>Micromonosporales</taxon>
        <taxon>Micromonosporaceae</taxon>
        <taxon>Actinoplanes</taxon>
    </lineage>
</organism>
<dbReference type="InterPro" id="IPR011663">
    <property type="entry name" value="UTRA"/>
</dbReference>
<evidence type="ECO:0000256" key="1">
    <source>
        <dbReference type="ARBA" id="ARBA00023015"/>
    </source>
</evidence>
<dbReference type="Gene3D" id="3.40.1410.10">
    <property type="entry name" value="Chorismate lyase-like"/>
    <property type="match status" value="1"/>
</dbReference>
<proteinExistence type="predicted"/>
<dbReference type="GO" id="GO:0045892">
    <property type="term" value="P:negative regulation of DNA-templated transcription"/>
    <property type="evidence" value="ECO:0007669"/>
    <property type="project" value="TreeGrafter"/>
</dbReference>
<dbReference type="InterPro" id="IPR028978">
    <property type="entry name" value="Chorismate_lyase_/UTRA_dom_sf"/>
</dbReference>
<dbReference type="OrthoDB" id="3207674at2"/>
<dbReference type="CDD" id="cd07377">
    <property type="entry name" value="WHTH_GntR"/>
    <property type="match status" value="1"/>
</dbReference>
<dbReference type="STRING" id="1869.MB27_30670"/>
<dbReference type="SMART" id="SM00345">
    <property type="entry name" value="HTH_GNTR"/>
    <property type="match status" value="1"/>
</dbReference>
<feature type="domain" description="HTH gntR-type" evidence="4">
    <location>
        <begin position="7"/>
        <end position="75"/>
    </location>
</feature>
<dbReference type="SMART" id="SM00866">
    <property type="entry name" value="UTRA"/>
    <property type="match status" value="1"/>
</dbReference>
<evidence type="ECO:0000256" key="2">
    <source>
        <dbReference type="ARBA" id="ARBA00023125"/>
    </source>
</evidence>